<comment type="subcellular location">
    <subcellularLocation>
        <location evidence="1">Cell membrane</location>
        <topology evidence="1">Multi-pass membrane protein</topology>
    </subcellularLocation>
</comment>
<accession>A0AAU7VI02</accession>
<keyword evidence="5 8" id="KW-0812">Transmembrane</keyword>
<keyword evidence="6 8" id="KW-1133">Transmembrane helix</keyword>
<protein>
    <submittedName>
        <fullName evidence="9">Iron ABC transporter permease</fullName>
    </submittedName>
</protein>
<dbReference type="GO" id="GO:0005886">
    <property type="term" value="C:plasma membrane"/>
    <property type="evidence" value="ECO:0007669"/>
    <property type="project" value="UniProtKB-SubCell"/>
</dbReference>
<feature type="transmembrane region" description="Helical" evidence="8">
    <location>
        <begin position="91"/>
        <end position="110"/>
    </location>
</feature>
<feature type="transmembrane region" description="Helical" evidence="8">
    <location>
        <begin position="154"/>
        <end position="176"/>
    </location>
</feature>
<evidence type="ECO:0000256" key="3">
    <source>
        <dbReference type="ARBA" id="ARBA00022448"/>
    </source>
</evidence>
<dbReference type="EMBL" id="CP158367">
    <property type="protein sequence ID" value="XBX73713.1"/>
    <property type="molecule type" value="Genomic_DNA"/>
</dbReference>
<keyword evidence="4" id="KW-1003">Cell membrane</keyword>
<dbReference type="Gene3D" id="1.10.3470.10">
    <property type="entry name" value="ABC transporter involved in vitamin B12 uptake, BtuC"/>
    <property type="match status" value="1"/>
</dbReference>
<dbReference type="RefSeq" id="WP_350342475.1">
    <property type="nucleotide sequence ID" value="NZ_CP158367.1"/>
</dbReference>
<feature type="transmembrane region" description="Helical" evidence="8">
    <location>
        <begin position="196"/>
        <end position="217"/>
    </location>
</feature>
<dbReference type="AlphaFoldDB" id="A0AAU7VI02"/>
<dbReference type="GO" id="GO:0022857">
    <property type="term" value="F:transmembrane transporter activity"/>
    <property type="evidence" value="ECO:0007669"/>
    <property type="project" value="InterPro"/>
</dbReference>
<evidence type="ECO:0000256" key="7">
    <source>
        <dbReference type="ARBA" id="ARBA00023136"/>
    </source>
</evidence>
<feature type="transmembrane region" description="Helical" evidence="8">
    <location>
        <begin position="243"/>
        <end position="269"/>
    </location>
</feature>
<sequence>MKKIYLISFVALLIAIYLGVAFGATPISISELNLEDFIKFSKQELEDDTPYIIIFRMRLPRVILAFLVGGVLAGCGVAFQSLLKNPLAEPFTLGVSSGAGLGATIGIFLLTSVTSYSLGIPYLISLLAFLTGLITVFIVLAIAKSQGQLKTVNLILAGVVISSTFSALISFIMLFADENMRQIYFWLMGNLNRATWDRIYISLLPMTIGMFIVAFNLKRLNIMQLGDETAQSLGVEVQKVKKIVMLGSTLATAAAVSVSGLIGFVGLIIPHTLRLILGSNVMKIFPLSIIWGGIFLILADLLARMILAPMEIPVGVITALFGGPFFLYLLKSKAKGGRV</sequence>
<evidence type="ECO:0000256" key="4">
    <source>
        <dbReference type="ARBA" id="ARBA00022475"/>
    </source>
</evidence>
<dbReference type="PANTHER" id="PTHR30472:SF25">
    <property type="entry name" value="ABC TRANSPORTER PERMEASE PROTEIN MJ0876-RELATED"/>
    <property type="match status" value="1"/>
</dbReference>
<dbReference type="FunFam" id="1.10.3470.10:FF:000001">
    <property type="entry name" value="Vitamin B12 ABC transporter permease BtuC"/>
    <property type="match status" value="1"/>
</dbReference>
<feature type="transmembrane region" description="Helical" evidence="8">
    <location>
        <begin position="281"/>
        <end position="303"/>
    </location>
</feature>
<comment type="similarity">
    <text evidence="2">Belongs to the binding-protein-dependent transport system permease family. FecCD subfamily.</text>
</comment>
<dbReference type="CDD" id="cd06550">
    <property type="entry name" value="TM_ABC_iron-siderophores_like"/>
    <property type="match status" value="1"/>
</dbReference>
<evidence type="ECO:0000256" key="6">
    <source>
        <dbReference type="ARBA" id="ARBA00022989"/>
    </source>
</evidence>
<gene>
    <name evidence="9" type="ORF">PRVXT_001714</name>
</gene>
<evidence type="ECO:0000256" key="1">
    <source>
        <dbReference type="ARBA" id="ARBA00004651"/>
    </source>
</evidence>
<dbReference type="InterPro" id="IPR037294">
    <property type="entry name" value="ABC_BtuC-like"/>
</dbReference>
<feature type="transmembrane region" description="Helical" evidence="8">
    <location>
        <begin position="59"/>
        <end position="79"/>
    </location>
</feature>
<reference evidence="9" key="2">
    <citation type="submission" date="2024-06" db="EMBL/GenBank/DDBJ databases">
        <authorList>
            <person name="Petrova K.O."/>
            <person name="Toshchakov S.V."/>
            <person name="Boltjanskaja Y.V."/>
            <person name="Kevbrin V."/>
        </authorList>
    </citation>
    <scope>NUCLEOTIDE SEQUENCE</scope>
    <source>
        <strain evidence="9">Z-910T</strain>
    </source>
</reference>
<dbReference type="SUPFAM" id="SSF81345">
    <property type="entry name" value="ABC transporter involved in vitamin B12 uptake, BtuC"/>
    <property type="match status" value="1"/>
</dbReference>
<reference evidence="9" key="1">
    <citation type="journal article" date="2013" name="Extremophiles">
        <title>Proteinivorax tanatarense gen. nov., sp. nov., an anaerobic, haloalkaliphilic, proteolytic bacterium isolated from a decaying algal bloom, and proposal of Proteinivoraceae fam. nov.</title>
        <authorList>
            <person name="Kevbrin V."/>
            <person name="Boltyanskaya Y."/>
            <person name="Zhilina T."/>
            <person name="Kolganova T."/>
            <person name="Lavrentjeva E."/>
            <person name="Kuznetsov B."/>
        </authorList>
    </citation>
    <scope>NUCLEOTIDE SEQUENCE</scope>
    <source>
        <strain evidence="9">Z-910T</strain>
    </source>
</reference>
<evidence type="ECO:0000256" key="8">
    <source>
        <dbReference type="SAM" id="Phobius"/>
    </source>
</evidence>
<dbReference type="GO" id="GO:0033214">
    <property type="term" value="P:siderophore-iron import into cell"/>
    <property type="evidence" value="ECO:0007669"/>
    <property type="project" value="TreeGrafter"/>
</dbReference>
<evidence type="ECO:0000256" key="5">
    <source>
        <dbReference type="ARBA" id="ARBA00022692"/>
    </source>
</evidence>
<evidence type="ECO:0000256" key="2">
    <source>
        <dbReference type="ARBA" id="ARBA00007935"/>
    </source>
</evidence>
<dbReference type="PANTHER" id="PTHR30472">
    <property type="entry name" value="FERRIC ENTEROBACTIN TRANSPORT SYSTEM PERMEASE PROTEIN"/>
    <property type="match status" value="1"/>
</dbReference>
<dbReference type="Pfam" id="PF01032">
    <property type="entry name" value="FecCD"/>
    <property type="match status" value="1"/>
</dbReference>
<evidence type="ECO:0000313" key="9">
    <source>
        <dbReference type="EMBL" id="XBX73713.1"/>
    </source>
</evidence>
<feature type="transmembrane region" description="Helical" evidence="8">
    <location>
        <begin position="122"/>
        <end position="142"/>
    </location>
</feature>
<dbReference type="InterPro" id="IPR000522">
    <property type="entry name" value="ABC_transptr_permease_BtuC"/>
</dbReference>
<keyword evidence="7 8" id="KW-0472">Membrane</keyword>
<organism evidence="9">
    <name type="scientific">Proteinivorax tanatarense</name>
    <dbReference type="NCBI Taxonomy" id="1260629"/>
    <lineage>
        <taxon>Bacteria</taxon>
        <taxon>Bacillati</taxon>
        <taxon>Bacillota</taxon>
        <taxon>Clostridia</taxon>
        <taxon>Eubacteriales</taxon>
        <taxon>Proteinivoracaceae</taxon>
        <taxon>Proteinivorax</taxon>
    </lineage>
</organism>
<feature type="transmembrane region" description="Helical" evidence="8">
    <location>
        <begin position="310"/>
        <end position="330"/>
    </location>
</feature>
<keyword evidence="3" id="KW-0813">Transport</keyword>
<name>A0AAU7VI02_9FIRM</name>
<proteinExistence type="inferred from homology"/>